<proteinExistence type="predicted"/>
<dbReference type="Proteomes" id="UP001165590">
    <property type="component" value="Unassembled WGS sequence"/>
</dbReference>
<sequence>MFKKFMQTAAALTLAVGAVTGAAATAQAGEQTNRTESAAVQSVQWQGPFSDYATCVTVQSEFRRYYTITKTCAYYASSGYYFAYDNGS</sequence>
<accession>A0ABT3UUE6</accession>
<gene>
    <name evidence="2" type="ORF">K3769_00030</name>
</gene>
<evidence type="ECO:0000256" key="1">
    <source>
        <dbReference type="SAM" id="SignalP"/>
    </source>
</evidence>
<keyword evidence="3" id="KW-1185">Reference proteome</keyword>
<dbReference type="EMBL" id="JAIFZO010000001">
    <property type="protein sequence ID" value="MCX4231187.1"/>
    <property type="molecule type" value="Genomic_DNA"/>
</dbReference>
<keyword evidence="1" id="KW-0732">Signal</keyword>
<reference evidence="2" key="1">
    <citation type="journal article" date="2022" name="bioRxiv">
        <title>Discovery and biosynthetic assessment of Streptomyces ortus sp nov. isolated from a deep-sea sponge.</title>
        <authorList>
            <person name="Williams S.E."/>
        </authorList>
    </citation>
    <scope>NUCLEOTIDE SEQUENCE</scope>
    <source>
        <strain evidence="2">A15ISP2-DRY2</strain>
    </source>
</reference>
<organism evidence="2 3">
    <name type="scientific">Streptomyces ortus</name>
    <dbReference type="NCBI Taxonomy" id="2867268"/>
    <lineage>
        <taxon>Bacteria</taxon>
        <taxon>Bacillati</taxon>
        <taxon>Actinomycetota</taxon>
        <taxon>Actinomycetes</taxon>
        <taxon>Kitasatosporales</taxon>
        <taxon>Streptomycetaceae</taxon>
        <taxon>Streptomyces</taxon>
    </lineage>
</organism>
<protein>
    <submittedName>
        <fullName evidence="2">Uncharacterized protein</fullName>
    </submittedName>
</protein>
<comment type="caution">
    <text evidence="2">The sequence shown here is derived from an EMBL/GenBank/DDBJ whole genome shotgun (WGS) entry which is preliminary data.</text>
</comment>
<name>A0ABT3UUE6_9ACTN</name>
<feature type="signal peptide" evidence="1">
    <location>
        <begin position="1"/>
        <end position="28"/>
    </location>
</feature>
<evidence type="ECO:0000313" key="2">
    <source>
        <dbReference type="EMBL" id="MCX4231187.1"/>
    </source>
</evidence>
<feature type="chain" id="PRO_5045053201" evidence="1">
    <location>
        <begin position="29"/>
        <end position="88"/>
    </location>
</feature>
<dbReference type="RefSeq" id="WP_267024318.1">
    <property type="nucleotide sequence ID" value="NZ_JAIFZO010000001.1"/>
</dbReference>
<evidence type="ECO:0000313" key="3">
    <source>
        <dbReference type="Proteomes" id="UP001165590"/>
    </source>
</evidence>